<dbReference type="NCBIfam" id="TIGR00897">
    <property type="entry name" value="2A0118"/>
    <property type="match status" value="1"/>
</dbReference>
<keyword evidence="11" id="KW-1185">Reference proteome</keyword>
<evidence type="ECO:0000256" key="6">
    <source>
        <dbReference type="SAM" id="Phobius"/>
    </source>
</evidence>
<dbReference type="EMBL" id="JAFBCG010000001">
    <property type="protein sequence ID" value="MBM7804095.1"/>
    <property type="molecule type" value="Genomic_DNA"/>
</dbReference>
<feature type="transmembrane region" description="Helical" evidence="6">
    <location>
        <begin position="145"/>
        <end position="163"/>
    </location>
</feature>
<feature type="transmembrane region" description="Helical" evidence="6">
    <location>
        <begin position="401"/>
        <end position="422"/>
    </location>
</feature>
<feature type="transmembrane region" description="Helical" evidence="6">
    <location>
        <begin position="300"/>
        <end position="321"/>
    </location>
</feature>
<dbReference type="RefSeq" id="WP_175328476.1">
    <property type="nucleotide sequence ID" value="NZ_BMOI01000005.1"/>
</dbReference>
<sequence length="465" mass="48936">MSEPRTTQTSTLTPPNGVPAPGTDPTAPPPVRERVGLLARLGIPHSLRWGFLGVLVFMTGDGIESNFIAPHIAGVLGSGGTDSAAMIIGIYGVAVLVASYFAGVLSDLWGPRRVMTVGAVLWVVFQVAFLAALPTASVGLIALTYFLRGLGFPLFAFSFLCWINHTVARERNATAVGWFYVVFTGGLPTLGSLIAIGTIPALGGGSLGETWSMALSLVFVVVGWVIVRSGVREPTGLGRIAPREQSAARVLASGIEVCVRRPKVLLAVLIRLVNTAPEFGRFVIMPAVIGTELGWGQAKWLTMTVIVYAGNILFNAFFGALGDRIGWIRTVKWFGIAASAVGLLAWWYVPHLVPAGSEWGFWLATAAGTVFGIMLAGFTPMGAIVPAFAGAERRGAAMAMYATAAGGATFLGNAVVGLVLPWGGGSGVVWTFVALYALAFVVLWFLRVPEEAASGHEPEPAAVRR</sequence>
<dbReference type="InterPro" id="IPR011701">
    <property type="entry name" value="MFS"/>
</dbReference>
<feature type="domain" description="Major facilitator superfamily (MFS) profile" evidence="7">
    <location>
        <begin position="46"/>
        <end position="451"/>
    </location>
</feature>
<feature type="transmembrane region" description="Helical" evidence="6">
    <location>
        <begin position="333"/>
        <end position="349"/>
    </location>
</feature>
<evidence type="ECO:0000256" key="1">
    <source>
        <dbReference type="ARBA" id="ARBA00004651"/>
    </source>
</evidence>
<dbReference type="PANTHER" id="PTHR23518">
    <property type="entry name" value="C-METHYLTRANSFERASE"/>
    <property type="match status" value="1"/>
</dbReference>
<evidence type="ECO:0000313" key="9">
    <source>
        <dbReference type="EMBL" id="MBM7804095.1"/>
    </source>
</evidence>
<evidence type="ECO:0000313" key="10">
    <source>
        <dbReference type="Proteomes" id="UP000648535"/>
    </source>
</evidence>
<feature type="region of interest" description="Disordered" evidence="5">
    <location>
        <begin position="1"/>
        <end position="31"/>
    </location>
</feature>
<dbReference type="Pfam" id="PF07690">
    <property type="entry name" value="MFS_1"/>
    <property type="match status" value="1"/>
</dbReference>
<reference evidence="9 11" key="3">
    <citation type="submission" date="2021-01" db="EMBL/GenBank/DDBJ databases">
        <title>Sequencing the genomes of 1000 actinobacteria strains.</title>
        <authorList>
            <person name="Klenk H.-P."/>
        </authorList>
    </citation>
    <scope>NUCLEOTIDE SEQUENCE [LARGE SCALE GENOMIC DNA]</scope>
    <source>
        <strain evidence="9 11">DSM 20542</strain>
    </source>
</reference>
<feature type="transmembrane region" description="Helical" evidence="6">
    <location>
        <begin position="211"/>
        <end position="231"/>
    </location>
</feature>
<proteinExistence type="predicted"/>
<feature type="transmembrane region" description="Helical" evidence="6">
    <location>
        <begin position="428"/>
        <end position="446"/>
    </location>
</feature>
<comment type="caution">
    <text evidence="8">The sequence shown here is derived from an EMBL/GenBank/DDBJ whole genome shotgun (WGS) entry which is preliminary data.</text>
</comment>
<accession>A0A8H9G7U2</accession>
<evidence type="ECO:0000256" key="3">
    <source>
        <dbReference type="ARBA" id="ARBA00022989"/>
    </source>
</evidence>
<keyword evidence="2 6" id="KW-0812">Transmembrane</keyword>
<gene>
    <name evidence="8" type="ORF">GCM10009769_14790</name>
    <name evidence="9" type="ORF">JOE58_003346</name>
</gene>
<reference evidence="8" key="2">
    <citation type="submission" date="2020-09" db="EMBL/GenBank/DDBJ databases">
        <authorList>
            <person name="Sun Q."/>
            <person name="Ohkuma M."/>
        </authorList>
    </citation>
    <scope>NUCLEOTIDE SEQUENCE</scope>
    <source>
        <strain evidence="8">JCM 1480</strain>
    </source>
</reference>
<keyword evidence="4 6" id="KW-0472">Membrane</keyword>
<dbReference type="Gene3D" id="1.20.1250.20">
    <property type="entry name" value="MFS general substrate transporter like domains"/>
    <property type="match status" value="2"/>
</dbReference>
<feature type="transmembrane region" description="Helical" evidence="6">
    <location>
        <begin position="361"/>
        <end position="389"/>
    </location>
</feature>
<protein>
    <submittedName>
        <fullName evidence="9">MFS family permease</fullName>
    </submittedName>
    <submittedName>
        <fullName evidence="8">MFS transporter</fullName>
    </submittedName>
</protein>
<feature type="transmembrane region" description="Helical" evidence="6">
    <location>
        <begin position="264"/>
        <end position="288"/>
    </location>
</feature>
<evidence type="ECO:0000256" key="2">
    <source>
        <dbReference type="ARBA" id="ARBA00022692"/>
    </source>
</evidence>
<dbReference type="GO" id="GO:0022857">
    <property type="term" value="F:transmembrane transporter activity"/>
    <property type="evidence" value="ECO:0007669"/>
    <property type="project" value="InterPro"/>
</dbReference>
<evidence type="ECO:0000256" key="5">
    <source>
        <dbReference type="SAM" id="MobiDB-lite"/>
    </source>
</evidence>
<dbReference type="PANTHER" id="PTHR23518:SF2">
    <property type="entry name" value="MAJOR FACILITATOR SUPERFAMILY TRANSPORTER"/>
    <property type="match status" value="1"/>
</dbReference>
<evidence type="ECO:0000313" key="8">
    <source>
        <dbReference type="EMBL" id="GGK97688.1"/>
    </source>
</evidence>
<dbReference type="EMBL" id="BMOI01000005">
    <property type="protein sequence ID" value="GGK97688.1"/>
    <property type="molecule type" value="Genomic_DNA"/>
</dbReference>
<evidence type="ECO:0000256" key="4">
    <source>
        <dbReference type="ARBA" id="ARBA00023136"/>
    </source>
</evidence>
<comment type="subcellular location">
    <subcellularLocation>
        <location evidence="1">Cell membrane</location>
        <topology evidence="1">Multi-pass membrane protein</topology>
    </subcellularLocation>
</comment>
<dbReference type="GO" id="GO:0005886">
    <property type="term" value="C:plasma membrane"/>
    <property type="evidence" value="ECO:0007669"/>
    <property type="project" value="UniProtKB-SubCell"/>
</dbReference>
<dbReference type="InterPro" id="IPR020846">
    <property type="entry name" value="MFS_dom"/>
</dbReference>
<evidence type="ECO:0000313" key="11">
    <source>
        <dbReference type="Proteomes" id="UP000746584"/>
    </source>
</evidence>
<dbReference type="Proteomes" id="UP000746584">
    <property type="component" value="Unassembled WGS sequence"/>
</dbReference>
<reference evidence="8" key="1">
    <citation type="journal article" date="2014" name="Int. J. Syst. Evol. Microbiol.">
        <title>Complete genome sequence of Corynebacterium casei LMG S-19264T (=DSM 44701T), isolated from a smear-ripened cheese.</title>
        <authorList>
            <consortium name="US DOE Joint Genome Institute (JGI-PGF)"/>
            <person name="Walter F."/>
            <person name="Albersmeier A."/>
            <person name="Kalinowski J."/>
            <person name="Ruckert C."/>
        </authorList>
    </citation>
    <scope>NUCLEOTIDE SEQUENCE</scope>
    <source>
        <strain evidence="8">JCM 1480</strain>
    </source>
</reference>
<organism evidence="8 10">
    <name type="scientific">Curtobacterium luteum</name>
    <dbReference type="NCBI Taxonomy" id="33881"/>
    <lineage>
        <taxon>Bacteria</taxon>
        <taxon>Bacillati</taxon>
        <taxon>Actinomycetota</taxon>
        <taxon>Actinomycetes</taxon>
        <taxon>Micrococcales</taxon>
        <taxon>Microbacteriaceae</taxon>
        <taxon>Curtobacterium</taxon>
    </lineage>
</organism>
<dbReference type="Proteomes" id="UP000648535">
    <property type="component" value="Unassembled WGS sequence"/>
</dbReference>
<dbReference type="InterPro" id="IPR004748">
    <property type="entry name" value="Polyol_permease-like"/>
</dbReference>
<evidence type="ECO:0000259" key="7">
    <source>
        <dbReference type="PROSITE" id="PS50850"/>
    </source>
</evidence>
<keyword evidence="3 6" id="KW-1133">Transmembrane helix</keyword>
<name>A0A8H9G7U2_9MICO</name>
<feature type="transmembrane region" description="Helical" evidence="6">
    <location>
        <begin position="84"/>
        <end position="102"/>
    </location>
</feature>
<feature type="transmembrane region" description="Helical" evidence="6">
    <location>
        <begin position="175"/>
        <end position="199"/>
    </location>
</feature>
<feature type="transmembrane region" description="Helical" evidence="6">
    <location>
        <begin position="114"/>
        <end position="133"/>
    </location>
</feature>
<dbReference type="AlphaFoldDB" id="A0A8H9G7U2"/>
<dbReference type="PROSITE" id="PS50850">
    <property type="entry name" value="MFS"/>
    <property type="match status" value="1"/>
</dbReference>
<dbReference type="InterPro" id="IPR036259">
    <property type="entry name" value="MFS_trans_sf"/>
</dbReference>
<dbReference type="SUPFAM" id="SSF103473">
    <property type="entry name" value="MFS general substrate transporter"/>
    <property type="match status" value="1"/>
</dbReference>
<feature type="compositionally biased region" description="Polar residues" evidence="5">
    <location>
        <begin position="1"/>
        <end position="14"/>
    </location>
</feature>